<organism evidence="1 2">
    <name type="scientific">Flavobacterium phage vB_FspM_lotta8-2</name>
    <dbReference type="NCBI Taxonomy" id="2686243"/>
    <lineage>
        <taxon>Viruses</taxon>
        <taxon>Duplodnaviria</taxon>
        <taxon>Heunggongvirae</taxon>
        <taxon>Uroviricota</taxon>
        <taxon>Caudoviricetes</taxon>
        <taxon>Winoviridae</taxon>
        <taxon>Pippivirus</taxon>
        <taxon>Pippivirus lotta</taxon>
    </lineage>
</organism>
<gene>
    <name evidence="1" type="ORF">lotta82_gp005</name>
</gene>
<protein>
    <submittedName>
        <fullName evidence="1">Uncharacterized protein</fullName>
    </submittedName>
</protein>
<evidence type="ECO:0000313" key="1">
    <source>
        <dbReference type="EMBL" id="QHB38516.1"/>
    </source>
</evidence>
<evidence type="ECO:0000313" key="2">
    <source>
        <dbReference type="Proteomes" id="UP000463918"/>
    </source>
</evidence>
<accession>A0A6B9L999</accession>
<reference evidence="1 2" key="1">
    <citation type="journal article" date="2020" name="Viruses">
        <title>Diversity and Host Interactions Among Virulent and Temperate Baltic Sea Flavobacterium Phages.</title>
        <authorList>
            <person name="Nilsson E."/>
            <person name="Bayfield O.W."/>
            <person name="Lundin D."/>
            <person name="Antson A.A."/>
            <person name="Holmfeldt K."/>
        </authorList>
    </citation>
    <scope>NUCLEOTIDE SEQUENCE [LARGE SCALE GENOMIC DNA]</scope>
</reference>
<proteinExistence type="predicted"/>
<name>A0A6B9L999_9CAUD</name>
<dbReference type="Proteomes" id="UP000463918">
    <property type="component" value="Segment"/>
</dbReference>
<dbReference type="EMBL" id="MN812204">
    <property type="protein sequence ID" value="QHB38516.1"/>
    <property type="molecule type" value="Genomic_DNA"/>
</dbReference>
<sequence length="78" mass="8867">MNWKTQITTVNKNFVIRYKFDGDKATSLIGAGKYVNLLEKAKDADKMATDHFQKAMNSNLPKTKIRLRGGLTITFCQK</sequence>